<dbReference type="RefSeq" id="WP_109678451.1">
    <property type="nucleotide sequence ID" value="NZ_CP086615.1"/>
</dbReference>
<evidence type="ECO:0000256" key="1">
    <source>
        <dbReference type="SAM" id="MobiDB-lite"/>
    </source>
</evidence>
<accession>A0A2U2N1Y2</accession>
<dbReference type="EMBL" id="QFFI01000012">
    <property type="protein sequence ID" value="PWG63221.1"/>
    <property type="molecule type" value="Genomic_DNA"/>
</dbReference>
<dbReference type="AlphaFoldDB" id="A0A2U2N1Y2"/>
<comment type="caution">
    <text evidence="2">The sequence shown here is derived from an EMBL/GenBank/DDBJ whole genome shotgun (WGS) entry which is preliminary data.</text>
</comment>
<evidence type="ECO:0000313" key="2">
    <source>
        <dbReference type="EMBL" id="PWG63221.1"/>
    </source>
</evidence>
<sequence>MRSLVLIALVGVVVALPAQADRLLIERLEASAETAETPRRGSSMERVRERFGEPEDTREAVGDPPITRWEYDAFTVFFEHDHVIHAVRR</sequence>
<feature type="compositionally biased region" description="Basic and acidic residues" evidence="1">
    <location>
        <begin position="32"/>
        <end position="61"/>
    </location>
</feature>
<evidence type="ECO:0000313" key="3">
    <source>
        <dbReference type="Proteomes" id="UP000245474"/>
    </source>
</evidence>
<feature type="region of interest" description="Disordered" evidence="1">
    <location>
        <begin position="32"/>
        <end position="63"/>
    </location>
</feature>
<gene>
    <name evidence="2" type="ORF">DEM34_09085</name>
</gene>
<protein>
    <submittedName>
        <fullName evidence="2">Phosphodiesterase</fullName>
    </submittedName>
</protein>
<dbReference type="OrthoDB" id="7063662at2"/>
<keyword evidence="3" id="KW-1185">Reference proteome</keyword>
<organism evidence="2 3">
    <name type="scientific">Sediminicurvatus halobius</name>
    <dbReference type="NCBI Taxonomy" id="2182432"/>
    <lineage>
        <taxon>Bacteria</taxon>
        <taxon>Pseudomonadati</taxon>
        <taxon>Pseudomonadota</taxon>
        <taxon>Gammaproteobacteria</taxon>
        <taxon>Chromatiales</taxon>
        <taxon>Ectothiorhodospiraceae</taxon>
        <taxon>Sediminicurvatus</taxon>
    </lineage>
</organism>
<name>A0A2U2N1Y2_9GAMM</name>
<proteinExistence type="predicted"/>
<reference evidence="2 3" key="1">
    <citation type="submission" date="2018-05" db="EMBL/GenBank/DDBJ databases">
        <title>Spiribacter halobius sp. nov., a moderately halophilic bacterium isolated from marine solar saltern.</title>
        <authorList>
            <person name="Zheng W.-S."/>
            <person name="Lu D.-C."/>
            <person name="Du Z.-J."/>
        </authorList>
    </citation>
    <scope>NUCLEOTIDE SEQUENCE [LARGE SCALE GENOMIC DNA]</scope>
    <source>
        <strain evidence="2 3">E85</strain>
    </source>
</reference>
<dbReference type="Proteomes" id="UP000245474">
    <property type="component" value="Unassembled WGS sequence"/>
</dbReference>